<evidence type="ECO:0000256" key="2">
    <source>
        <dbReference type="ARBA" id="ARBA00023239"/>
    </source>
</evidence>
<keyword evidence="5" id="KW-1133">Transmembrane helix</keyword>
<dbReference type="EC" id="4.3.2.9" evidence="1"/>
<dbReference type="OrthoDB" id="2017317at2759"/>
<dbReference type="PANTHER" id="PTHR12935">
    <property type="entry name" value="GAMMA-GLUTAMYLCYCLOTRANSFERASE"/>
    <property type="match status" value="1"/>
</dbReference>
<organism evidence="6 7">
    <name type="scientific">Gonapodya prolifera (strain JEL478)</name>
    <name type="common">Monoblepharis prolifera</name>
    <dbReference type="NCBI Taxonomy" id="1344416"/>
    <lineage>
        <taxon>Eukaryota</taxon>
        <taxon>Fungi</taxon>
        <taxon>Fungi incertae sedis</taxon>
        <taxon>Chytridiomycota</taxon>
        <taxon>Chytridiomycota incertae sedis</taxon>
        <taxon>Monoblepharidomycetes</taxon>
        <taxon>Monoblepharidales</taxon>
        <taxon>Gonapodyaceae</taxon>
        <taxon>Gonapodya</taxon>
    </lineage>
</organism>
<dbReference type="InterPro" id="IPR036568">
    <property type="entry name" value="GGCT-like_sf"/>
</dbReference>
<dbReference type="InterPro" id="IPR017939">
    <property type="entry name" value="G-Glutamylcylcotransferase"/>
</dbReference>
<accession>A0A139A202</accession>
<dbReference type="OMA" id="HYITQAD"/>
<dbReference type="PANTHER" id="PTHR12935:SF0">
    <property type="entry name" value="GAMMA-GLUTAMYLCYCLOTRANSFERASE"/>
    <property type="match status" value="1"/>
</dbReference>
<keyword evidence="7" id="KW-1185">Reference proteome</keyword>
<protein>
    <recommendedName>
        <fullName evidence="1">gamma-glutamylcyclotransferase</fullName>
        <ecNumber evidence="1">4.3.2.9</ecNumber>
    </recommendedName>
</protein>
<evidence type="ECO:0000256" key="5">
    <source>
        <dbReference type="SAM" id="Phobius"/>
    </source>
</evidence>
<evidence type="ECO:0000256" key="4">
    <source>
        <dbReference type="PIRSR" id="PIRSR617939-2"/>
    </source>
</evidence>
<keyword evidence="5" id="KW-0472">Membrane</keyword>
<dbReference type="AlphaFoldDB" id="A0A139A202"/>
<gene>
    <name evidence="6" type="ORF">M427DRAFT_61503</name>
</gene>
<keyword evidence="2" id="KW-0456">Lyase</keyword>
<dbReference type="GO" id="GO:0003839">
    <property type="term" value="F:gamma-glutamylcyclotransferase activity"/>
    <property type="evidence" value="ECO:0007669"/>
    <property type="project" value="UniProtKB-EC"/>
</dbReference>
<dbReference type="SUPFAM" id="SSF110857">
    <property type="entry name" value="Gamma-glutamyl cyclotransferase-like"/>
    <property type="match status" value="1"/>
</dbReference>
<dbReference type="Gene3D" id="3.10.490.10">
    <property type="entry name" value="Gamma-glutamyl cyclotransferase-like"/>
    <property type="match status" value="1"/>
</dbReference>
<feature type="transmembrane region" description="Helical" evidence="5">
    <location>
        <begin position="253"/>
        <end position="273"/>
    </location>
</feature>
<dbReference type="CDD" id="cd06661">
    <property type="entry name" value="GGCT_like"/>
    <property type="match status" value="1"/>
</dbReference>
<proteinExistence type="predicted"/>
<evidence type="ECO:0000256" key="3">
    <source>
        <dbReference type="PIRSR" id="PIRSR617939-1"/>
    </source>
</evidence>
<evidence type="ECO:0000313" key="6">
    <source>
        <dbReference type="EMBL" id="KXS10771.1"/>
    </source>
</evidence>
<feature type="binding site" evidence="4">
    <location>
        <begin position="16"/>
        <end position="21"/>
    </location>
    <ligand>
        <name>substrate</name>
    </ligand>
</feature>
<sequence length="309" mass="34337">MQVIEDNTDADGNVWYFAYGSNMNCKVLSGRRKVFPLASYPARLDGWNLTFHIPGPLKYIEPGMGTIEPAGSCPSLPPNTPPVHGVLHYITQADYIQIVRTEGGGGDPDFGYYTVAAPAEVILDEVPANQQADELPEAEAGPQPRAVVPVVSSVFPPVRMSAGTQRTIMEASKAAIGLGSGDGTARRFVVPNALTLTFREKDLKHHVTCSRRYWGLLCEGAREHHLPKLYQSHLATLRFYDPPNTLRLRLARFLMMLLGVPIFMPILFSNYLFGGRARFVWRWGLAIGAPILETWYRYFIKPWAGDGEC</sequence>
<feature type="active site" description="Proton acceptor" evidence="3">
    <location>
        <position position="102"/>
    </location>
</feature>
<dbReference type="STRING" id="1344416.A0A139A202"/>
<dbReference type="InterPro" id="IPR013024">
    <property type="entry name" value="GGCT-like"/>
</dbReference>
<evidence type="ECO:0000256" key="1">
    <source>
        <dbReference type="ARBA" id="ARBA00012346"/>
    </source>
</evidence>
<evidence type="ECO:0000313" key="7">
    <source>
        <dbReference type="Proteomes" id="UP000070544"/>
    </source>
</evidence>
<reference evidence="6 7" key="1">
    <citation type="journal article" date="2015" name="Genome Biol. Evol.">
        <title>Phylogenomic analyses indicate that early fungi evolved digesting cell walls of algal ancestors of land plants.</title>
        <authorList>
            <person name="Chang Y."/>
            <person name="Wang S."/>
            <person name="Sekimoto S."/>
            <person name="Aerts A.L."/>
            <person name="Choi C."/>
            <person name="Clum A."/>
            <person name="LaButti K.M."/>
            <person name="Lindquist E.A."/>
            <person name="Yee Ngan C."/>
            <person name="Ohm R.A."/>
            <person name="Salamov A.A."/>
            <person name="Grigoriev I.V."/>
            <person name="Spatafora J.W."/>
            <person name="Berbee M.L."/>
        </authorList>
    </citation>
    <scope>NUCLEOTIDE SEQUENCE [LARGE SCALE GENOMIC DNA]</scope>
    <source>
        <strain evidence="6 7">JEL478</strain>
    </source>
</reference>
<keyword evidence="5" id="KW-0812">Transmembrane</keyword>
<dbReference type="EMBL" id="KQ965814">
    <property type="protein sequence ID" value="KXS10771.1"/>
    <property type="molecule type" value="Genomic_DNA"/>
</dbReference>
<name>A0A139A202_GONPJ</name>
<dbReference type="Proteomes" id="UP000070544">
    <property type="component" value="Unassembled WGS sequence"/>
</dbReference>